<proteinExistence type="predicted"/>
<feature type="signal peptide" evidence="1">
    <location>
        <begin position="1"/>
        <end position="24"/>
    </location>
</feature>
<dbReference type="Proteomes" id="UP000220768">
    <property type="component" value="Unassembled WGS sequence"/>
</dbReference>
<name>A0A2A6J517_9HYPH</name>
<reference evidence="2 3" key="1">
    <citation type="submission" date="2017-09" db="EMBL/GenBank/DDBJ databases">
        <title>Comparative genomics of rhizobia isolated from Phaseolus vulgaris in China.</title>
        <authorList>
            <person name="Tong W."/>
        </authorList>
    </citation>
    <scope>NUCLEOTIDE SEQUENCE [LARGE SCALE GENOMIC DNA]</scope>
    <source>
        <strain evidence="2 3">C5</strain>
    </source>
</reference>
<evidence type="ECO:0000256" key="1">
    <source>
        <dbReference type="SAM" id="SignalP"/>
    </source>
</evidence>
<feature type="chain" id="PRO_5013264093" evidence="1">
    <location>
        <begin position="25"/>
        <end position="497"/>
    </location>
</feature>
<keyword evidence="3" id="KW-1185">Reference proteome</keyword>
<dbReference type="EMBL" id="NWSV01000026">
    <property type="protein sequence ID" value="PDT01185.1"/>
    <property type="molecule type" value="Genomic_DNA"/>
</dbReference>
<comment type="caution">
    <text evidence="2">The sequence shown here is derived from an EMBL/GenBank/DDBJ whole genome shotgun (WGS) entry which is preliminary data.</text>
</comment>
<organism evidence="2 3">
    <name type="scientific">Rhizobium chutanense</name>
    <dbReference type="NCBI Taxonomy" id="2035448"/>
    <lineage>
        <taxon>Bacteria</taxon>
        <taxon>Pseudomonadati</taxon>
        <taxon>Pseudomonadota</taxon>
        <taxon>Alphaproteobacteria</taxon>
        <taxon>Hyphomicrobiales</taxon>
        <taxon>Rhizobiaceae</taxon>
        <taxon>Rhizobium/Agrobacterium group</taxon>
        <taxon>Rhizobium</taxon>
    </lineage>
</organism>
<dbReference type="RefSeq" id="WP_097615118.1">
    <property type="nucleotide sequence ID" value="NZ_NWSV01000026.1"/>
</dbReference>
<accession>A0A2A6J517</accession>
<keyword evidence="1" id="KW-0732">Signal</keyword>
<protein>
    <submittedName>
        <fullName evidence="2">Uncharacterized protein</fullName>
    </submittedName>
</protein>
<dbReference type="AlphaFoldDB" id="A0A2A6J517"/>
<evidence type="ECO:0000313" key="3">
    <source>
        <dbReference type="Proteomes" id="UP000220768"/>
    </source>
</evidence>
<gene>
    <name evidence="2" type="ORF">CO666_27135</name>
</gene>
<sequence length="497" mass="52852">MKSPHWRRVVWLCACATLSHPAWSADDITIPAYAPATGVERGYSIQKATETDMSFWLDKPGALPVTIRGAFRQRMAVLSRDQNGMRVRWSLNADLPAGTAGPADSYRMNLLYRNSLTAYGTATLELETDLKGQPNTLFGVDRILAHIREMAANGPGGVAAAGTSATRASGVDDIISKIEQNPLQIAAALVPEAMLLATGQSYQDEVMQIGQAVTVSQTEEYGGVDVPVVSTWILESTDAVSRTATLSLSDEFDAAAFSQSQQMAIAKIMAASPDRVKSLAADQLASVKRASKTRSGKFVVSLDDGSAVEATEIVSLTTGGATFRAYTHILREDMPARLPLPTVLTAKDLPTSDLRVEPLPSAKAEPGIMDELSTPPAPPTASPDTTVAAGNEEAKAIAPIALKVKSVEVVRSPVSSDRGLNIVLTPESAAAFHDFTQAALGRQTQVLINDKVVMEPWTREPIMGDHFVLGGTDGKELEALAEQLRVPGASIVVRLAP</sequence>
<evidence type="ECO:0000313" key="2">
    <source>
        <dbReference type="EMBL" id="PDT01185.1"/>
    </source>
</evidence>
<dbReference type="Gene3D" id="3.30.1360.200">
    <property type="match status" value="1"/>
</dbReference>